<dbReference type="AlphaFoldDB" id="A0A423G7M9"/>
<evidence type="ECO:0000259" key="1">
    <source>
        <dbReference type="Pfam" id="PF03235"/>
    </source>
</evidence>
<evidence type="ECO:0000313" key="3">
    <source>
        <dbReference type="Proteomes" id="UP000284049"/>
    </source>
</evidence>
<dbReference type="EMBL" id="MOBC01000008">
    <property type="protein sequence ID" value="ROM82115.1"/>
    <property type="molecule type" value="Genomic_DNA"/>
</dbReference>
<proteinExistence type="predicted"/>
<organism evidence="2 3">
    <name type="scientific">Pseudomonas brassicacearum</name>
    <dbReference type="NCBI Taxonomy" id="930166"/>
    <lineage>
        <taxon>Bacteria</taxon>
        <taxon>Pseudomonadati</taxon>
        <taxon>Pseudomonadota</taxon>
        <taxon>Gammaproteobacteria</taxon>
        <taxon>Pseudomonadales</taxon>
        <taxon>Pseudomonadaceae</taxon>
        <taxon>Pseudomonas</taxon>
    </lineage>
</organism>
<reference evidence="2 3" key="1">
    <citation type="submission" date="2016-10" db="EMBL/GenBank/DDBJ databases">
        <title>Comparative genome analysis of multiple Pseudomonas spp. focuses on biocontrol and plant growth promoting traits.</title>
        <authorList>
            <person name="Tao X.-Y."/>
            <person name="Taylor C.G."/>
        </authorList>
    </citation>
    <scope>NUCLEOTIDE SEQUENCE [LARGE SCALE GENOMIC DNA]</scope>
    <source>
        <strain evidence="2 3">Wood3</strain>
    </source>
</reference>
<sequence length="352" mass="40109">MVQKKMSPATQTLQQQLDGERRLVSFDSYDLSVRQLLDMFESGEIDVPPEYQRQFIWDESRESQLIESVLLGIPVPSLFMATNSDSTWEIVDGVQRLGTLAHFLGSPKLLKKINRSTPLEIEELEKLSALNKTVYEDLPKSVQLMFSTRPMRVTVLNDKSDQNVRFDLFERLNTGGISLTNQEIRNCVFRGPFNEDIKRLALDKNFTSIINLKSGDLKNGTAEEHALRFFAFYDQYKQFDHSVKDFLNEYMRRFSSKKISPNLEKIFKQTFALLNKNLPKGVVRGNRGVTPVNLFEGIVVGTALAIKSGKPIDEGNLVKLLDDEKLRTFTTGATNTKKSVVGRIEYVRDALI</sequence>
<name>A0A423G7M9_9PSED</name>
<dbReference type="InterPro" id="IPR004919">
    <property type="entry name" value="GmrSD_N"/>
</dbReference>
<gene>
    <name evidence="2" type="ORF">BK652_16590</name>
</gene>
<dbReference type="PANTHER" id="PTHR39639:SF1">
    <property type="entry name" value="DUF262 DOMAIN-CONTAINING PROTEIN"/>
    <property type="match status" value="1"/>
</dbReference>
<dbReference type="PANTHER" id="PTHR39639">
    <property type="entry name" value="CHROMOSOME 16, WHOLE GENOME SHOTGUN SEQUENCE"/>
    <property type="match status" value="1"/>
</dbReference>
<comment type="caution">
    <text evidence="2">The sequence shown here is derived from an EMBL/GenBank/DDBJ whole genome shotgun (WGS) entry which is preliminary data.</text>
</comment>
<dbReference type="RefSeq" id="WP_123579257.1">
    <property type="nucleotide sequence ID" value="NZ_MOBC01000008.1"/>
</dbReference>
<protein>
    <recommendedName>
        <fullName evidence="1">GmrSD restriction endonucleases N-terminal domain-containing protein</fullName>
    </recommendedName>
</protein>
<feature type="domain" description="GmrSD restriction endonucleases N-terminal" evidence="1">
    <location>
        <begin position="38"/>
        <end position="188"/>
    </location>
</feature>
<evidence type="ECO:0000313" key="2">
    <source>
        <dbReference type="EMBL" id="ROM82115.1"/>
    </source>
</evidence>
<dbReference type="Proteomes" id="UP000284049">
    <property type="component" value="Unassembled WGS sequence"/>
</dbReference>
<dbReference type="Pfam" id="PF03235">
    <property type="entry name" value="GmrSD_N"/>
    <property type="match status" value="1"/>
</dbReference>
<accession>A0A423G7M9</accession>